<protein>
    <submittedName>
        <fullName evidence="2">Uncharacterized protein</fullName>
    </submittedName>
</protein>
<reference evidence="2" key="1">
    <citation type="submission" date="2019-06" db="EMBL/GenBank/DDBJ databases">
        <authorList>
            <person name="Zheng W."/>
        </authorList>
    </citation>
    <scope>NUCLEOTIDE SEQUENCE</scope>
    <source>
        <strain evidence="2">QDHG01</strain>
    </source>
</reference>
<evidence type="ECO:0000313" key="3">
    <source>
        <dbReference type="Proteomes" id="UP000785679"/>
    </source>
</evidence>
<comment type="caution">
    <text evidence="2">The sequence shown here is derived from an EMBL/GenBank/DDBJ whole genome shotgun (WGS) entry which is preliminary data.</text>
</comment>
<evidence type="ECO:0000256" key="1">
    <source>
        <dbReference type="SAM" id="MobiDB-lite"/>
    </source>
</evidence>
<name>A0A8J8SVD9_HALGN</name>
<dbReference type="EMBL" id="RRYP01024406">
    <property type="protein sequence ID" value="TNV72079.1"/>
    <property type="molecule type" value="Genomic_DNA"/>
</dbReference>
<feature type="region of interest" description="Disordered" evidence="1">
    <location>
        <begin position="35"/>
        <end position="54"/>
    </location>
</feature>
<gene>
    <name evidence="2" type="ORF">FGO68_gene11801</name>
</gene>
<organism evidence="2 3">
    <name type="scientific">Halteria grandinella</name>
    <dbReference type="NCBI Taxonomy" id="5974"/>
    <lineage>
        <taxon>Eukaryota</taxon>
        <taxon>Sar</taxon>
        <taxon>Alveolata</taxon>
        <taxon>Ciliophora</taxon>
        <taxon>Intramacronucleata</taxon>
        <taxon>Spirotrichea</taxon>
        <taxon>Stichotrichia</taxon>
        <taxon>Sporadotrichida</taxon>
        <taxon>Halteriidae</taxon>
        <taxon>Halteria</taxon>
    </lineage>
</organism>
<proteinExistence type="predicted"/>
<dbReference type="AlphaFoldDB" id="A0A8J8SVD9"/>
<dbReference type="Proteomes" id="UP000785679">
    <property type="component" value="Unassembled WGS sequence"/>
</dbReference>
<accession>A0A8J8SVD9</accession>
<keyword evidence="3" id="KW-1185">Reference proteome</keyword>
<evidence type="ECO:0000313" key="2">
    <source>
        <dbReference type="EMBL" id="TNV72079.1"/>
    </source>
</evidence>
<sequence length="140" mass="16609">MLEKKRREDLNKTRKDDLISMGVSDFSEFYKQELQKDAKKAPRPVNPADYVPKRGKVDAAKADEGFKTTAEREQEYFKDYELYKENKKEQLDRNQLFFVLEQFFAHSKASADPLNKAQEAINDYFKDTENTFFFDKNKIQ</sequence>